<comment type="pathway">
    <text evidence="4">Amino-acid biosynthesis; L-tryptophan biosynthesis; L-tryptophan from chorismate: step 2/5.</text>
</comment>
<comment type="catalytic activity">
    <reaction evidence="4">
        <text>N-(5-phospho-beta-D-ribosyl)anthranilate + diphosphate = 5-phospho-alpha-D-ribose 1-diphosphate + anthranilate</text>
        <dbReference type="Rhea" id="RHEA:11768"/>
        <dbReference type="ChEBI" id="CHEBI:16567"/>
        <dbReference type="ChEBI" id="CHEBI:18277"/>
        <dbReference type="ChEBI" id="CHEBI:33019"/>
        <dbReference type="ChEBI" id="CHEBI:58017"/>
        <dbReference type="EC" id="2.4.2.18"/>
    </reaction>
</comment>
<dbReference type="NCBIfam" id="TIGR01245">
    <property type="entry name" value="trpD"/>
    <property type="match status" value="1"/>
</dbReference>
<evidence type="ECO:0000259" key="7">
    <source>
        <dbReference type="Pfam" id="PF02885"/>
    </source>
</evidence>
<feature type="binding site" evidence="4">
    <location>
        <position position="119"/>
    </location>
    <ligand>
        <name>Mg(2+)</name>
        <dbReference type="ChEBI" id="CHEBI:18420"/>
        <label>1</label>
    </ligand>
</feature>
<dbReference type="EC" id="2.4.2.18" evidence="4"/>
<dbReference type="EMBL" id="JBHUII010000011">
    <property type="protein sequence ID" value="MFD2207327.1"/>
    <property type="molecule type" value="Genomic_DNA"/>
</dbReference>
<feature type="binding site" evidence="4">
    <location>
        <position position="193"/>
    </location>
    <ligand>
        <name>anthranilate</name>
        <dbReference type="ChEBI" id="CHEBI:16567"/>
        <label>2</label>
    </ligand>
</feature>
<feature type="binding site" evidence="4">
    <location>
        <position position="107"/>
    </location>
    <ligand>
        <name>5-phospho-alpha-D-ribose 1-diphosphate</name>
        <dbReference type="ChEBI" id="CHEBI:58017"/>
    </ligand>
</feature>
<keyword evidence="4" id="KW-0460">Magnesium</keyword>
<comment type="subunit">
    <text evidence="4">Homodimer.</text>
</comment>
<evidence type="ECO:0000256" key="1">
    <source>
        <dbReference type="ARBA" id="ARBA00022676"/>
    </source>
</evidence>
<feature type="binding site" evidence="4">
    <location>
        <begin position="110"/>
        <end position="111"/>
    </location>
    <ligand>
        <name>5-phospho-alpha-D-ribose 1-diphosphate</name>
        <dbReference type="ChEBI" id="CHEBI:58017"/>
    </ligand>
</feature>
<dbReference type="PANTHER" id="PTHR43285">
    <property type="entry name" value="ANTHRANILATE PHOSPHORIBOSYLTRANSFERASE"/>
    <property type="match status" value="1"/>
</dbReference>
<name>A0ABW5BMG5_9PROT</name>
<dbReference type="InterPro" id="IPR036320">
    <property type="entry name" value="Glycosyl_Trfase_fam3_N_dom_sf"/>
</dbReference>
<dbReference type="Proteomes" id="UP001597294">
    <property type="component" value="Unassembled WGS sequence"/>
</dbReference>
<dbReference type="InterPro" id="IPR005940">
    <property type="entry name" value="Anthranilate_Pribosyl_Tfrase"/>
</dbReference>
<proteinExistence type="inferred from homology"/>
<dbReference type="RefSeq" id="WP_380253836.1">
    <property type="nucleotide sequence ID" value="NZ_JBHUII010000011.1"/>
</dbReference>
<feature type="binding site" evidence="4">
    <location>
        <position position="252"/>
    </location>
    <ligand>
        <name>Mg(2+)</name>
        <dbReference type="ChEBI" id="CHEBI:18420"/>
        <label>2</label>
    </ligand>
</feature>
<evidence type="ECO:0000256" key="3">
    <source>
        <dbReference type="ARBA" id="ARBA00022822"/>
    </source>
</evidence>
<dbReference type="Pfam" id="PF02885">
    <property type="entry name" value="Glycos_trans_3N"/>
    <property type="match status" value="1"/>
</dbReference>
<dbReference type="Gene3D" id="3.40.1030.10">
    <property type="entry name" value="Nucleoside phosphorylase/phosphoribosyltransferase catalytic domain"/>
    <property type="match status" value="1"/>
</dbReference>
<feature type="binding site" evidence="4">
    <location>
        <position position="253"/>
    </location>
    <ligand>
        <name>Mg(2+)</name>
        <dbReference type="ChEBI" id="CHEBI:18420"/>
        <label>2</label>
    </ligand>
</feature>
<gene>
    <name evidence="4 8" type="primary">trpD</name>
    <name evidence="8" type="ORF">ACFSKO_17010</name>
</gene>
<dbReference type="InterPro" id="IPR000312">
    <property type="entry name" value="Glycosyl_Trfase_fam3"/>
</dbReference>
<feature type="binding site" evidence="4">
    <location>
        <begin position="135"/>
        <end position="143"/>
    </location>
    <ligand>
        <name>5-phospho-alpha-D-ribose 1-diphosphate</name>
        <dbReference type="ChEBI" id="CHEBI:58017"/>
    </ligand>
</feature>
<evidence type="ECO:0000256" key="4">
    <source>
        <dbReference type="HAMAP-Rule" id="MF_00211"/>
    </source>
</evidence>
<keyword evidence="9" id="KW-1185">Reference proteome</keyword>
<keyword evidence="2 4" id="KW-0808">Transferase</keyword>
<keyword evidence="4" id="KW-0479">Metal-binding</keyword>
<reference evidence="9" key="1">
    <citation type="journal article" date="2019" name="Int. J. Syst. Evol. Microbiol.">
        <title>The Global Catalogue of Microorganisms (GCM) 10K type strain sequencing project: providing services to taxonomists for standard genome sequencing and annotation.</title>
        <authorList>
            <consortium name="The Broad Institute Genomics Platform"/>
            <consortium name="The Broad Institute Genome Sequencing Center for Infectious Disease"/>
            <person name="Wu L."/>
            <person name="Ma J."/>
        </authorList>
    </citation>
    <scope>NUCLEOTIDE SEQUENCE [LARGE SCALE GENOMIC DNA]</scope>
    <source>
        <strain evidence="9">CGMCC 4.7192</strain>
    </source>
</reference>
<feature type="binding site" evidence="4">
    <location>
        <position position="253"/>
    </location>
    <ligand>
        <name>Mg(2+)</name>
        <dbReference type="ChEBI" id="CHEBI:18420"/>
        <label>1</label>
    </ligand>
</feature>
<accession>A0ABW5BMG5</accession>
<comment type="caution">
    <text evidence="8">The sequence shown here is derived from an EMBL/GenBank/DDBJ whole genome shotgun (WGS) entry which is preliminary data.</text>
</comment>
<keyword evidence="3 4" id="KW-0822">Tryptophan biosynthesis</keyword>
<feature type="region of interest" description="Disordered" evidence="5">
    <location>
        <begin position="1"/>
        <end position="21"/>
    </location>
</feature>
<dbReference type="HAMAP" id="MF_00211">
    <property type="entry name" value="TrpD"/>
    <property type="match status" value="1"/>
</dbReference>
<feature type="domain" description="Glycosyl transferase family 3 N-terminal" evidence="7">
    <location>
        <begin position="37"/>
        <end position="92"/>
    </location>
</feature>
<keyword evidence="1 4" id="KW-0328">Glycosyltransferase</keyword>
<feature type="binding site" evidence="4">
    <location>
        <begin position="117"/>
        <end position="120"/>
    </location>
    <ligand>
        <name>5-phospho-alpha-D-ribose 1-diphosphate</name>
        <dbReference type="ChEBI" id="CHEBI:58017"/>
    </ligand>
</feature>
<sequence length="367" mass="37653">MSSSNSASSSTSNSAVSSAASSHPSELSDIKFFIAYTAEGNSLSAKQAEQAFDLLMTGEATPSQVAGLLMSLRVRGETVDEITGAARAMRSKMLTVKAPKGAIDVCGTGGDAKGTLNVSTATAFVVAATGVTVAKHGNRAASSKSGASDVLGALGIGLEASVEAVEHALVSNGTCFLAAPLYHSAMRHVGPTRAELATRTIFNVLGPLSNPCKVTRQIMGVYSRDLVEPIANVLKALGHEKAWVVHGAEGLDELSISGLSFISELDQGRVHNFEIIPEMAGLERSPIEEIIGGDAEFNAKAMRSMLGGEKNAYRNAVILNSAGALIVAGITDDLKEAAVIAAKAIDSGAALAKLDGLVSLTNEGSPS</sequence>
<dbReference type="InterPro" id="IPR017459">
    <property type="entry name" value="Glycosyl_Trfase_fam3_N_dom"/>
</dbReference>
<comment type="cofactor">
    <cofactor evidence="4">
        <name>Mg(2+)</name>
        <dbReference type="ChEBI" id="CHEBI:18420"/>
    </cofactor>
    <text evidence="4">Binds 2 magnesium ions per monomer.</text>
</comment>
<evidence type="ECO:0000313" key="9">
    <source>
        <dbReference type="Proteomes" id="UP001597294"/>
    </source>
</evidence>
<dbReference type="PANTHER" id="PTHR43285:SF2">
    <property type="entry name" value="ANTHRANILATE PHOSPHORIBOSYLTRANSFERASE"/>
    <property type="match status" value="1"/>
</dbReference>
<dbReference type="InterPro" id="IPR035902">
    <property type="entry name" value="Nuc_phospho_transferase"/>
</dbReference>
<dbReference type="SUPFAM" id="SSF52418">
    <property type="entry name" value="Nucleoside phosphorylase/phosphoribosyltransferase catalytic domain"/>
    <property type="match status" value="1"/>
</dbReference>
<protein>
    <recommendedName>
        <fullName evidence="4">Anthranilate phosphoribosyltransferase</fullName>
        <ecNumber evidence="4">2.4.2.18</ecNumber>
    </recommendedName>
</protein>
<dbReference type="GO" id="GO:0004048">
    <property type="term" value="F:anthranilate phosphoribosyltransferase activity"/>
    <property type="evidence" value="ECO:0007669"/>
    <property type="project" value="UniProtKB-EC"/>
</dbReference>
<keyword evidence="4" id="KW-0057">Aromatic amino acid biosynthesis</keyword>
<evidence type="ECO:0000256" key="5">
    <source>
        <dbReference type="SAM" id="MobiDB-lite"/>
    </source>
</evidence>
<comment type="caution">
    <text evidence="4">Lacks conserved residue(s) required for the propagation of feature annotation.</text>
</comment>
<dbReference type="Gene3D" id="1.20.970.10">
    <property type="entry name" value="Transferase, Pyrimidine Nucleoside Phosphorylase, Chain C"/>
    <property type="match status" value="1"/>
</dbReference>
<feature type="binding site" evidence="4">
    <location>
        <position position="115"/>
    </location>
    <ligand>
        <name>5-phospho-alpha-D-ribose 1-diphosphate</name>
        <dbReference type="ChEBI" id="CHEBI:58017"/>
    </ligand>
</feature>
<feature type="domain" description="Glycosyl transferase family 3" evidence="6">
    <location>
        <begin position="101"/>
        <end position="351"/>
    </location>
</feature>
<evidence type="ECO:0000313" key="8">
    <source>
        <dbReference type="EMBL" id="MFD2207327.1"/>
    </source>
</evidence>
<feature type="binding site" evidence="4">
    <location>
        <position position="107"/>
    </location>
    <ligand>
        <name>anthranilate</name>
        <dbReference type="ChEBI" id="CHEBI:16567"/>
        <label>1</label>
    </ligand>
</feature>
<keyword evidence="4" id="KW-0028">Amino-acid biosynthesis</keyword>
<feature type="binding site" evidence="4">
    <location>
        <position position="147"/>
    </location>
    <ligand>
        <name>5-phospho-alpha-D-ribose 1-diphosphate</name>
        <dbReference type="ChEBI" id="CHEBI:58017"/>
    </ligand>
</feature>
<evidence type="ECO:0000259" key="6">
    <source>
        <dbReference type="Pfam" id="PF00591"/>
    </source>
</evidence>
<dbReference type="SUPFAM" id="SSF47648">
    <property type="entry name" value="Nucleoside phosphorylase/phosphoribosyltransferase N-terminal domain"/>
    <property type="match status" value="1"/>
</dbReference>
<dbReference type="Pfam" id="PF00591">
    <property type="entry name" value="Glycos_transf_3"/>
    <property type="match status" value="1"/>
</dbReference>
<organism evidence="8 9">
    <name type="scientific">Kiloniella antarctica</name>
    <dbReference type="NCBI Taxonomy" id="1550907"/>
    <lineage>
        <taxon>Bacteria</taxon>
        <taxon>Pseudomonadati</taxon>
        <taxon>Pseudomonadota</taxon>
        <taxon>Alphaproteobacteria</taxon>
        <taxon>Rhodospirillales</taxon>
        <taxon>Kiloniellaceae</taxon>
        <taxon>Kiloniella</taxon>
    </lineage>
</organism>
<comment type="function">
    <text evidence="4">Catalyzes the transfer of the phosphoribosyl group of 5-phosphorylribose-1-pyrophosphate (PRPP) to anthranilate to yield N-(5'-phosphoribosyl)-anthranilate (PRA).</text>
</comment>
<comment type="similarity">
    <text evidence="4">Belongs to the anthranilate phosphoribosyltransferase family.</text>
</comment>
<feature type="binding site" evidence="4">
    <location>
        <position position="138"/>
    </location>
    <ligand>
        <name>anthranilate</name>
        <dbReference type="ChEBI" id="CHEBI:16567"/>
        <label>1</label>
    </ligand>
</feature>
<evidence type="ECO:0000256" key="2">
    <source>
        <dbReference type="ARBA" id="ARBA00022679"/>
    </source>
</evidence>